<evidence type="ECO:0000313" key="1">
    <source>
        <dbReference type="EMBL" id="UPT88609.1"/>
    </source>
</evidence>
<dbReference type="Proteomes" id="UP000551709">
    <property type="component" value="Chromosome"/>
</dbReference>
<reference evidence="1" key="1">
    <citation type="journal article" date="2017" name="Syst. Appl. Microbiol.">
        <title>Soybeans inoculated with root zone soils of Canadian native legumes harbour diverse and novel Bradyrhizobium spp. that possess agricultural potential.</title>
        <authorList>
            <person name="Bromfield E.S.P."/>
            <person name="Cloutier S."/>
            <person name="Tambong J.T."/>
            <person name="Tran Thi T.V."/>
        </authorList>
    </citation>
    <scope>NUCLEOTIDE SEQUENCE</scope>
    <source>
        <strain evidence="1">1S5</strain>
    </source>
</reference>
<name>A0A8T5VIN6_9BRAD</name>
<dbReference type="RefSeq" id="WP_166104426.1">
    <property type="nucleotide sequence ID" value="NZ_CP096255.1"/>
</dbReference>
<dbReference type="EMBL" id="CP096255">
    <property type="protein sequence ID" value="UPT88609.1"/>
    <property type="molecule type" value="Genomic_DNA"/>
</dbReference>
<protein>
    <submittedName>
        <fullName evidence="1">Uncharacterized protein</fullName>
    </submittedName>
</protein>
<gene>
    <name evidence="1" type="ORF">HAP41_0000005870</name>
</gene>
<evidence type="ECO:0000313" key="2">
    <source>
        <dbReference type="Proteomes" id="UP000551709"/>
    </source>
</evidence>
<dbReference type="AlphaFoldDB" id="A0A8T5VIN6"/>
<sequence length="145" mass="15914">MFGLFRKMKEMGESFTAGATNTGNVTATVGDKLVLNWHGTPSQRDGVLQMLPKMRDRMMPGVESGTFADGVIGSVYDDGMSSDSTGNNIQTIAMLWRVFTTKLDEGTYGDLIGHANMHCAFKLPEQPGDQFKITWKISVMRGRTA</sequence>
<accession>A0A8T5VIN6</accession>
<proteinExistence type="predicted"/>
<reference evidence="1" key="2">
    <citation type="submission" date="2022-04" db="EMBL/GenBank/DDBJ databases">
        <authorList>
            <person name="Bromfield E.S.P."/>
            <person name="Cloutier S."/>
        </authorList>
    </citation>
    <scope>NUCLEOTIDE SEQUENCE</scope>
    <source>
        <strain evidence="1">1S5</strain>
    </source>
</reference>
<organism evidence="1 2">
    <name type="scientific">Bradyrhizobium barranii subsp. apii</name>
    <dbReference type="NCBI Taxonomy" id="2819348"/>
    <lineage>
        <taxon>Bacteria</taxon>
        <taxon>Pseudomonadati</taxon>
        <taxon>Pseudomonadota</taxon>
        <taxon>Alphaproteobacteria</taxon>
        <taxon>Hyphomicrobiales</taxon>
        <taxon>Nitrobacteraceae</taxon>
        <taxon>Bradyrhizobium</taxon>
        <taxon>Bradyrhizobium barranii</taxon>
    </lineage>
</organism>